<dbReference type="RefSeq" id="WP_139106041.1">
    <property type="nucleotide sequence ID" value="NZ_VDFR01000062.1"/>
</dbReference>
<accession>A0A5C4MJV4</accession>
<dbReference type="PIRSF" id="PIRSF000806">
    <property type="entry name" value="UDPGP"/>
    <property type="match status" value="1"/>
</dbReference>
<gene>
    <name evidence="7" type="ORF">FHE65_13920</name>
    <name evidence="6" type="ORF">FHE65_19140</name>
</gene>
<sequence length="461" mass="50116">MSDEGLAAARAAMEAEGVPPRAIDVFAHYYAELEGGATGMIHESDIDPLDPPPRLADAEVDEEAEREALSRTAIIKLNGGLGTSMGMDKAKSLLPVRGDRTFLDVLVEQVRKVRSAYGVSLPLVLMDSFRTREDSLAALAAYPDLRVEGLPLDFLQNKEPKLRADDLTPVSWPDDPSLEWTPPGHGDLFTALDASGTLQALIDQGYRYASVSNSDNLGGYPNPRMAGWFAKSGAPYAAEVCRRTPADVKGGYLVRRKSDGRLVLRETAQTPKEDLALADDITRHRWFHTNNLWFDLEVLAAVIEERGGVLGLPLIRNEKTVDPTDPDSPAVIQVESAMGAIVQVFDGATAIEVERSRFLPVKTTDDLLLVRSDFYVLNGDYHLVARHEDAPLVSLDKRFYKLVQDFDARFPKGPVSLANATAFTVEGDWTFGSDVRVVGAVTVPAEDAPGTIADGATLEGS</sequence>
<dbReference type="InterPro" id="IPR002618">
    <property type="entry name" value="UDPGP_fam"/>
</dbReference>
<evidence type="ECO:0000256" key="3">
    <source>
        <dbReference type="ARBA" id="ARBA00022695"/>
    </source>
</evidence>
<name>A0A5C4MJV4_9ACTN</name>
<dbReference type="EMBL" id="VDFR01000088">
    <property type="protein sequence ID" value="TNC43088.1"/>
    <property type="molecule type" value="Genomic_DNA"/>
</dbReference>
<feature type="binding site" evidence="5">
    <location>
        <position position="362"/>
    </location>
    <ligand>
        <name>UTP</name>
        <dbReference type="ChEBI" id="CHEBI:46398"/>
    </ligand>
</feature>
<keyword evidence="2 6" id="KW-0808">Transferase</keyword>
<evidence type="ECO:0000313" key="6">
    <source>
        <dbReference type="EMBL" id="TNC43088.1"/>
    </source>
</evidence>
<dbReference type="GO" id="GO:0003983">
    <property type="term" value="F:UTP:glucose-1-phosphate uridylyltransferase activity"/>
    <property type="evidence" value="ECO:0007669"/>
    <property type="project" value="InterPro"/>
</dbReference>
<dbReference type="SUPFAM" id="SSF53448">
    <property type="entry name" value="Nucleotide-diphospho-sugar transferases"/>
    <property type="match status" value="1"/>
</dbReference>
<evidence type="ECO:0000256" key="5">
    <source>
        <dbReference type="PIRSR" id="PIRSR000806-2"/>
    </source>
</evidence>
<dbReference type="Proteomes" id="UP000306740">
    <property type="component" value="Unassembled WGS sequence"/>
</dbReference>
<feature type="binding site" evidence="5">
    <location>
        <position position="91"/>
    </location>
    <ligand>
        <name>UTP</name>
        <dbReference type="ChEBI" id="CHEBI:46398"/>
    </ligand>
</feature>
<dbReference type="PANTHER" id="PTHR43511">
    <property type="match status" value="1"/>
</dbReference>
<dbReference type="Gene3D" id="3.90.550.10">
    <property type="entry name" value="Spore Coat Polysaccharide Biosynthesis Protein SpsA, Chain A"/>
    <property type="match status" value="1"/>
</dbReference>
<dbReference type="InterPro" id="IPR029044">
    <property type="entry name" value="Nucleotide-diphossugar_trans"/>
</dbReference>
<comment type="caution">
    <text evidence="6">The sequence shown here is derived from an EMBL/GenBank/DDBJ whole genome shotgun (WGS) entry which is preliminary data.</text>
</comment>
<feature type="binding site" evidence="4">
    <location>
        <position position="185"/>
    </location>
    <ligand>
        <name>substrate</name>
    </ligand>
</feature>
<dbReference type="EMBL" id="VDFR01000062">
    <property type="protein sequence ID" value="TNC46045.1"/>
    <property type="molecule type" value="Genomic_DNA"/>
</dbReference>
<feature type="binding site" evidence="5">
    <location>
        <position position="215"/>
    </location>
    <ligand>
        <name>UTP</name>
        <dbReference type="ChEBI" id="CHEBI:46398"/>
    </ligand>
</feature>
<feature type="binding site" evidence="5">
    <location>
        <position position="156"/>
    </location>
    <ligand>
        <name>UTP</name>
        <dbReference type="ChEBI" id="CHEBI:46398"/>
    </ligand>
</feature>
<keyword evidence="3 6" id="KW-0548">Nucleotidyltransferase</keyword>
<dbReference type="AlphaFoldDB" id="A0A5C4MJV4"/>
<dbReference type="InterPro" id="IPR016267">
    <property type="entry name" value="UDPGP_trans"/>
</dbReference>
<dbReference type="GO" id="GO:0006011">
    <property type="term" value="P:UDP-alpha-D-glucose metabolic process"/>
    <property type="evidence" value="ECO:0007669"/>
    <property type="project" value="InterPro"/>
</dbReference>
<protein>
    <submittedName>
        <fullName evidence="6">UTP--glucose-1-phosphate uridylyltransferase</fullName>
    </submittedName>
</protein>
<dbReference type="Gene3D" id="2.160.10.10">
    <property type="entry name" value="Hexapeptide repeat proteins"/>
    <property type="match status" value="1"/>
</dbReference>
<dbReference type="Pfam" id="PF01704">
    <property type="entry name" value="UDPGP"/>
    <property type="match status" value="1"/>
</dbReference>
<reference evidence="6 8" key="1">
    <citation type="submission" date="2019-05" db="EMBL/GenBank/DDBJ databases">
        <title>Mumia sp. nov., isolated from the intestinal contents of plateau pika (Ochotona curzoniae) in the Qinghai-Tibet plateau of China.</title>
        <authorList>
            <person name="Tian Z."/>
        </authorList>
    </citation>
    <scope>NUCLEOTIDE SEQUENCE [LARGE SCALE GENOMIC DNA]</scope>
    <source>
        <strain evidence="8">527</strain>
        <strain evidence="6">Z527</strain>
    </source>
</reference>
<feature type="binding site" evidence="5">
    <location>
        <position position="184"/>
    </location>
    <ligand>
        <name>UTP</name>
        <dbReference type="ChEBI" id="CHEBI:46398"/>
    </ligand>
</feature>
<organism evidence="6 8">
    <name type="scientific">Mumia zhuanghuii</name>
    <dbReference type="NCBI Taxonomy" id="2585211"/>
    <lineage>
        <taxon>Bacteria</taxon>
        <taxon>Bacillati</taxon>
        <taxon>Actinomycetota</taxon>
        <taxon>Actinomycetes</taxon>
        <taxon>Propionibacteriales</taxon>
        <taxon>Nocardioidaceae</taxon>
        <taxon>Mumia</taxon>
    </lineage>
</organism>
<evidence type="ECO:0000256" key="2">
    <source>
        <dbReference type="ARBA" id="ARBA00022679"/>
    </source>
</evidence>
<dbReference type="OrthoDB" id="9804758at2"/>
<evidence type="ECO:0000313" key="8">
    <source>
        <dbReference type="Proteomes" id="UP000306740"/>
    </source>
</evidence>
<evidence type="ECO:0000256" key="1">
    <source>
        <dbReference type="ARBA" id="ARBA00010401"/>
    </source>
</evidence>
<evidence type="ECO:0000313" key="7">
    <source>
        <dbReference type="EMBL" id="TNC46045.1"/>
    </source>
</evidence>
<evidence type="ECO:0000256" key="4">
    <source>
        <dbReference type="PIRSR" id="PIRSR000806-1"/>
    </source>
</evidence>
<comment type="similarity">
    <text evidence="1">Belongs to the UDPGP type 1 family.</text>
</comment>
<proteinExistence type="inferred from homology"/>